<dbReference type="PANTHER" id="PTHR10938:SF0">
    <property type="entry name" value="TRANSLATION INITIATION FACTOR IF-3, MITOCHONDRIAL"/>
    <property type="match status" value="1"/>
</dbReference>
<dbReference type="GO" id="GO:0005739">
    <property type="term" value="C:mitochondrion"/>
    <property type="evidence" value="ECO:0007669"/>
    <property type="project" value="TreeGrafter"/>
</dbReference>
<gene>
    <name evidence="4" type="ORF">K402DRAFT_332864</name>
</gene>
<evidence type="ECO:0008006" key="6">
    <source>
        <dbReference type="Google" id="ProtNLM"/>
    </source>
</evidence>
<dbReference type="InterPro" id="IPR001288">
    <property type="entry name" value="Translation_initiation_fac_3"/>
</dbReference>
<dbReference type="Gene3D" id="3.30.110.10">
    <property type="entry name" value="Translation initiation factor 3 (IF-3), C-terminal domain"/>
    <property type="match status" value="1"/>
</dbReference>
<dbReference type="GO" id="GO:0070124">
    <property type="term" value="P:mitochondrial translational initiation"/>
    <property type="evidence" value="ECO:0007669"/>
    <property type="project" value="TreeGrafter"/>
</dbReference>
<organism evidence="4 5">
    <name type="scientific">Aulographum hederae CBS 113979</name>
    <dbReference type="NCBI Taxonomy" id="1176131"/>
    <lineage>
        <taxon>Eukaryota</taxon>
        <taxon>Fungi</taxon>
        <taxon>Dikarya</taxon>
        <taxon>Ascomycota</taxon>
        <taxon>Pezizomycotina</taxon>
        <taxon>Dothideomycetes</taxon>
        <taxon>Pleosporomycetidae</taxon>
        <taxon>Aulographales</taxon>
        <taxon>Aulographaceae</taxon>
    </lineage>
</organism>
<keyword evidence="3" id="KW-0648">Protein biosynthesis</keyword>
<protein>
    <recommendedName>
        <fullName evidence="6">Translation initiation factor 3 N-terminal domain-containing protein</fullName>
    </recommendedName>
</protein>
<dbReference type="Proteomes" id="UP000800041">
    <property type="component" value="Unassembled WGS sequence"/>
</dbReference>
<dbReference type="PANTHER" id="PTHR10938">
    <property type="entry name" value="TRANSLATION INITIATION FACTOR IF-3"/>
    <property type="match status" value="1"/>
</dbReference>
<name>A0A6G1GZS2_9PEZI</name>
<dbReference type="AlphaFoldDB" id="A0A6G1GZS2"/>
<accession>A0A6G1GZS2</accession>
<proteinExistence type="inferred from homology"/>
<dbReference type="InterPro" id="IPR036788">
    <property type="entry name" value="T_IF-3_C_sf"/>
</dbReference>
<evidence type="ECO:0000313" key="5">
    <source>
        <dbReference type="Proteomes" id="UP000800041"/>
    </source>
</evidence>
<keyword evidence="5" id="KW-1185">Reference proteome</keyword>
<keyword evidence="2" id="KW-0396">Initiation factor</keyword>
<dbReference type="GO" id="GO:0003743">
    <property type="term" value="F:translation initiation factor activity"/>
    <property type="evidence" value="ECO:0007669"/>
    <property type="project" value="UniProtKB-KW"/>
</dbReference>
<evidence type="ECO:0000256" key="2">
    <source>
        <dbReference type="ARBA" id="ARBA00022540"/>
    </source>
</evidence>
<evidence type="ECO:0000313" key="4">
    <source>
        <dbReference type="EMBL" id="KAF1986466.1"/>
    </source>
</evidence>
<dbReference type="OrthoDB" id="21573at2759"/>
<dbReference type="EMBL" id="ML977157">
    <property type="protein sequence ID" value="KAF1986466.1"/>
    <property type="molecule type" value="Genomic_DNA"/>
</dbReference>
<evidence type="ECO:0000256" key="1">
    <source>
        <dbReference type="ARBA" id="ARBA00005439"/>
    </source>
</evidence>
<sequence length="255" mass="28802">MSNLHLHTALQALHRIFVLPNLLERTSTLPPAAFPRSTVNSRAIAPLVFSRTLTYIERQKLRKTTSSAKLDERIASVYVNFVTPENEFLPLRKLSDVISGIDRETHHIVQVADGNRSASDPKDRIPVVKLIRKQELFEQALKQAEIKRTNKKKSVSGKTIELSWSIDGNDLSHRLRKAQEFLDEGRKVDVVLAPKKRGKVVSEKECEELLDKIKGEFIGGTKEYKDAEGKIGGLLTLFFEPDLKKRKNKAPEADA</sequence>
<evidence type="ECO:0000256" key="3">
    <source>
        <dbReference type="ARBA" id="ARBA00022917"/>
    </source>
</evidence>
<dbReference type="GO" id="GO:0032790">
    <property type="term" value="P:ribosome disassembly"/>
    <property type="evidence" value="ECO:0007669"/>
    <property type="project" value="TreeGrafter"/>
</dbReference>
<dbReference type="SUPFAM" id="SSF55200">
    <property type="entry name" value="Translation initiation factor IF3, C-terminal domain"/>
    <property type="match status" value="1"/>
</dbReference>
<comment type="similarity">
    <text evidence="1">Belongs to the IF-3 family.</text>
</comment>
<dbReference type="GO" id="GO:0043022">
    <property type="term" value="F:ribosome binding"/>
    <property type="evidence" value="ECO:0007669"/>
    <property type="project" value="TreeGrafter"/>
</dbReference>
<reference evidence="4" key="1">
    <citation type="journal article" date="2020" name="Stud. Mycol.">
        <title>101 Dothideomycetes genomes: a test case for predicting lifestyles and emergence of pathogens.</title>
        <authorList>
            <person name="Haridas S."/>
            <person name="Albert R."/>
            <person name="Binder M."/>
            <person name="Bloem J."/>
            <person name="Labutti K."/>
            <person name="Salamov A."/>
            <person name="Andreopoulos B."/>
            <person name="Baker S."/>
            <person name="Barry K."/>
            <person name="Bills G."/>
            <person name="Bluhm B."/>
            <person name="Cannon C."/>
            <person name="Castanera R."/>
            <person name="Culley D."/>
            <person name="Daum C."/>
            <person name="Ezra D."/>
            <person name="Gonzalez J."/>
            <person name="Henrissat B."/>
            <person name="Kuo A."/>
            <person name="Liang C."/>
            <person name="Lipzen A."/>
            <person name="Lutzoni F."/>
            <person name="Magnuson J."/>
            <person name="Mondo S."/>
            <person name="Nolan M."/>
            <person name="Ohm R."/>
            <person name="Pangilinan J."/>
            <person name="Park H.-J."/>
            <person name="Ramirez L."/>
            <person name="Alfaro M."/>
            <person name="Sun H."/>
            <person name="Tritt A."/>
            <person name="Yoshinaga Y."/>
            <person name="Zwiers L.-H."/>
            <person name="Turgeon B."/>
            <person name="Goodwin S."/>
            <person name="Spatafora J."/>
            <person name="Crous P."/>
            <person name="Grigoriev I."/>
        </authorList>
    </citation>
    <scope>NUCLEOTIDE SEQUENCE</scope>
    <source>
        <strain evidence="4">CBS 113979</strain>
    </source>
</reference>